<dbReference type="GeneID" id="19015644"/>
<dbReference type="KEGG" id="bpg:Bathy05g01410"/>
<evidence type="ECO:0000313" key="3">
    <source>
        <dbReference type="EMBL" id="CCO16545.1"/>
    </source>
</evidence>
<dbReference type="GO" id="GO:0004620">
    <property type="term" value="F:phospholipase activity"/>
    <property type="evidence" value="ECO:0007669"/>
    <property type="project" value="TreeGrafter"/>
</dbReference>
<evidence type="ECO:0008006" key="5">
    <source>
        <dbReference type="Google" id="ProtNLM"/>
    </source>
</evidence>
<dbReference type="GO" id="GO:0006631">
    <property type="term" value="P:fatty acid metabolic process"/>
    <property type="evidence" value="ECO:0007669"/>
    <property type="project" value="TreeGrafter"/>
</dbReference>
<reference evidence="3 4" key="1">
    <citation type="submission" date="2011-10" db="EMBL/GenBank/DDBJ databases">
        <authorList>
            <person name="Genoscope - CEA"/>
        </authorList>
    </citation>
    <scope>NUCLEOTIDE SEQUENCE [LARGE SCALE GENOMIC DNA]</scope>
    <source>
        <strain evidence="3 4">RCC 1105</strain>
    </source>
</reference>
<evidence type="ECO:0000256" key="1">
    <source>
        <dbReference type="ARBA" id="ARBA00022801"/>
    </source>
</evidence>
<dbReference type="eggNOG" id="KOG4231">
    <property type="taxonomic scope" value="Eukaryota"/>
</dbReference>
<protein>
    <recommendedName>
        <fullName evidence="5">PNPLA domain-containing protein</fullName>
    </recommendedName>
</protein>
<dbReference type="GO" id="GO:0016020">
    <property type="term" value="C:membrane"/>
    <property type="evidence" value="ECO:0007669"/>
    <property type="project" value="TreeGrafter"/>
</dbReference>
<dbReference type="GO" id="GO:0016042">
    <property type="term" value="P:lipid catabolic process"/>
    <property type="evidence" value="ECO:0007669"/>
    <property type="project" value="UniProtKB-KW"/>
</dbReference>
<sequence length="96" mass="10884">MRGIRSLLAELALSFPENENTELIKKYATRALAIFGENEIVRQAINRRPIVCKGVRILCMDGGGMRGISTVQMLQRIEVRIIFLYHHHVFGQCTAV</sequence>
<organism evidence="3 4">
    <name type="scientific">Bathycoccus prasinos</name>
    <dbReference type="NCBI Taxonomy" id="41875"/>
    <lineage>
        <taxon>Eukaryota</taxon>
        <taxon>Viridiplantae</taxon>
        <taxon>Chlorophyta</taxon>
        <taxon>Mamiellophyceae</taxon>
        <taxon>Mamiellales</taxon>
        <taxon>Bathycoccaceae</taxon>
        <taxon>Bathycoccus</taxon>
    </lineage>
</organism>
<dbReference type="OrthoDB" id="630895at2759"/>
<dbReference type="EMBL" id="FO082274">
    <property type="protein sequence ID" value="CCO16545.1"/>
    <property type="molecule type" value="Genomic_DNA"/>
</dbReference>
<dbReference type="STRING" id="41875.K8EVR3"/>
<dbReference type="RefSeq" id="XP_007512987.1">
    <property type="nucleotide sequence ID" value="XM_007512925.1"/>
</dbReference>
<evidence type="ECO:0000313" key="4">
    <source>
        <dbReference type="Proteomes" id="UP000198341"/>
    </source>
</evidence>
<evidence type="ECO:0000256" key="2">
    <source>
        <dbReference type="ARBA" id="ARBA00022963"/>
    </source>
</evidence>
<gene>
    <name evidence="3" type="ORF">Bathy05g01410</name>
</gene>
<keyword evidence="2" id="KW-0442">Lipid degradation</keyword>
<keyword evidence="2" id="KW-0443">Lipid metabolism</keyword>
<dbReference type="AlphaFoldDB" id="K8EVR3"/>
<dbReference type="Proteomes" id="UP000198341">
    <property type="component" value="Chromosome 5"/>
</dbReference>
<keyword evidence="1" id="KW-0378">Hydrolase</keyword>
<dbReference type="PANTHER" id="PTHR24185">
    <property type="entry name" value="CALCIUM-INDEPENDENT PHOSPHOLIPASE A2-GAMMA"/>
    <property type="match status" value="1"/>
</dbReference>
<dbReference type="PANTHER" id="PTHR24185:SF1">
    <property type="entry name" value="CALCIUM-INDEPENDENT PHOSPHOLIPASE A2-GAMMA"/>
    <property type="match status" value="1"/>
</dbReference>
<name>K8EVR3_9CHLO</name>
<dbReference type="Gene3D" id="3.40.1090.10">
    <property type="entry name" value="Cytosolic phospholipase A2 catalytic domain"/>
    <property type="match status" value="1"/>
</dbReference>
<keyword evidence="4" id="KW-1185">Reference proteome</keyword>
<accession>K8EVR3</accession>
<proteinExistence type="predicted"/>